<evidence type="ECO:0000256" key="10">
    <source>
        <dbReference type="PROSITE-ProRule" id="PRU10141"/>
    </source>
</evidence>
<dbReference type="PROSITE" id="PS50011">
    <property type="entry name" value="PROTEIN_KINASE_DOM"/>
    <property type="match status" value="1"/>
</dbReference>
<keyword evidence="6" id="KW-0418">Kinase</keyword>
<dbReference type="InterPro" id="IPR011009">
    <property type="entry name" value="Kinase-like_dom_sf"/>
</dbReference>
<dbReference type="AlphaFoldDB" id="A0A673HIL7"/>
<name>A0A673HIL7_9TELE</name>
<evidence type="ECO:0000256" key="1">
    <source>
        <dbReference type="ARBA" id="ARBA00010886"/>
    </source>
</evidence>
<keyword evidence="3" id="KW-0723">Serine/threonine-protein kinase</keyword>
<evidence type="ECO:0000256" key="7">
    <source>
        <dbReference type="ARBA" id="ARBA00022840"/>
    </source>
</evidence>
<evidence type="ECO:0000259" key="11">
    <source>
        <dbReference type="PROSITE" id="PS50011"/>
    </source>
</evidence>
<comment type="similarity">
    <text evidence="1">Belongs to the protein kinase superfamily. NEK Ser/Thr protein kinase family. NIMA subfamily.</text>
</comment>
<keyword evidence="4" id="KW-0808">Transferase</keyword>
<dbReference type="Gene3D" id="1.10.510.10">
    <property type="entry name" value="Transferase(Phosphotransferase) domain 1"/>
    <property type="match status" value="1"/>
</dbReference>
<dbReference type="Gene3D" id="3.30.200.20">
    <property type="entry name" value="Phosphorylase Kinase, domain 1"/>
    <property type="match status" value="1"/>
</dbReference>
<dbReference type="InterPro" id="IPR000719">
    <property type="entry name" value="Prot_kinase_dom"/>
</dbReference>
<dbReference type="PANTHER" id="PTHR44899:SF1">
    <property type="entry name" value="SERINE_THREONINE-PROTEIN KINASE NEK5"/>
    <property type="match status" value="1"/>
</dbReference>
<dbReference type="PROSITE" id="PS00107">
    <property type="entry name" value="PROTEIN_KINASE_ATP"/>
    <property type="match status" value="1"/>
</dbReference>
<organism evidence="12 13">
    <name type="scientific">Sinocyclocheilus rhinocerous</name>
    <dbReference type="NCBI Taxonomy" id="307959"/>
    <lineage>
        <taxon>Eukaryota</taxon>
        <taxon>Metazoa</taxon>
        <taxon>Chordata</taxon>
        <taxon>Craniata</taxon>
        <taxon>Vertebrata</taxon>
        <taxon>Euteleostomi</taxon>
        <taxon>Actinopterygii</taxon>
        <taxon>Neopterygii</taxon>
        <taxon>Teleostei</taxon>
        <taxon>Ostariophysi</taxon>
        <taxon>Cypriniformes</taxon>
        <taxon>Cyprinidae</taxon>
        <taxon>Cyprininae</taxon>
        <taxon>Sinocyclocheilus</taxon>
    </lineage>
</organism>
<evidence type="ECO:0000313" key="12">
    <source>
        <dbReference type="Ensembl" id="ENSSRHP00000025539.1"/>
    </source>
</evidence>
<sequence length="150" mass="17737">MDQYEVVRQVGQGAFGRALLVRQRQGHAQLYVIKEINLTQLSSRDKDASRKEVTLLSKMKHPNIVAFYKSFYDRNNFYILMEYCDAGDLMKRIRMQRGKPFTEQQIVDWFVQICLGLKHIHDRKVLHRDIKAQVRSDTRVLKRRSSVINP</sequence>
<reference evidence="12" key="2">
    <citation type="submission" date="2025-09" db="UniProtKB">
        <authorList>
            <consortium name="Ensembl"/>
        </authorList>
    </citation>
    <scope>IDENTIFICATION</scope>
</reference>
<keyword evidence="7 10" id="KW-0067">ATP-binding</keyword>
<dbReference type="SUPFAM" id="SSF56112">
    <property type="entry name" value="Protein kinase-like (PK-like)"/>
    <property type="match status" value="1"/>
</dbReference>
<evidence type="ECO:0000313" key="13">
    <source>
        <dbReference type="Proteomes" id="UP000472270"/>
    </source>
</evidence>
<dbReference type="GO" id="GO:0004674">
    <property type="term" value="F:protein serine/threonine kinase activity"/>
    <property type="evidence" value="ECO:0007669"/>
    <property type="project" value="UniProtKB-KW"/>
</dbReference>
<dbReference type="Pfam" id="PF00069">
    <property type="entry name" value="Pkinase"/>
    <property type="match status" value="1"/>
</dbReference>
<comment type="catalytic activity">
    <reaction evidence="9">
        <text>L-seryl-[protein] + ATP = O-phospho-L-seryl-[protein] + ADP + H(+)</text>
        <dbReference type="Rhea" id="RHEA:17989"/>
        <dbReference type="Rhea" id="RHEA-COMP:9863"/>
        <dbReference type="Rhea" id="RHEA-COMP:11604"/>
        <dbReference type="ChEBI" id="CHEBI:15378"/>
        <dbReference type="ChEBI" id="CHEBI:29999"/>
        <dbReference type="ChEBI" id="CHEBI:30616"/>
        <dbReference type="ChEBI" id="CHEBI:83421"/>
        <dbReference type="ChEBI" id="CHEBI:456216"/>
        <dbReference type="EC" id="2.7.11.1"/>
    </reaction>
</comment>
<dbReference type="EC" id="2.7.11.1" evidence="2"/>
<reference evidence="12" key="1">
    <citation type="submission" date="2025-08" db="UniProtKB">
        <authorList>
            <consortium name="Ensembl"/>
        </authorList>
    </citation>
    <scope>IDENTIFICATION</scope>
</reference>
<evidence type="ECO:0000256" key="3">
    <source>
        <dbReference type="ARBA" id="ARBA00022527"/>
    </source>
</evidence>
<evidence type="ECO:0000256" key="2">
    <source>
        <dbReference type="ARBA" id="ARBA00012513"/>
    </source>
</evidence>
<evidence type="ECO:0000256" key="6">
    <source>
        <dbReference type="ARBA" id="ARBA00022777"/>
    </source>
</evidence>
<accession>A0A673HIL7</accession>
<keyword evidence="13" id="KW-1185">Reference proteome</keyword>
<evidence type="ECO:0000256" key="5">
    <source>
        <dbReference type="ARBA" id="ARBA00022741"/>
    </source>
</evidence>
<dbReference type="InterPro" id="IPR017441">
    <property type="entry name" value="Protein_kinase_ATP_BS"/>
</dbReference>
<dbReference type="InterPro" id="IPR051131">
    <property type="entry name" value="NEK_Ser/Thr_kinase_NIMA"/>
</dbReference>
<dbReference type="Ensembl" id="ENSSRHT00000026308.1">
    <property type="protein sequence ID" value="ENSSRHP00000025539.1"/>
    <property type="gene ID" value="ENSSRHG00000013400.1"/>
</dbReference>
<dbReference type="GO" id="GO:0005524">
    <property type="term" value="F:ATP binding"/>
    <property type="evidence" value="ECO:0007669"/>
    <property type="project" value="UniProtKB-UniRule"/>
</dbReference>
<dbReference type="Proteomes" id="UP000472270">
    <property type="component" value="Unassembled WGS sequence"/>
</dbReference>
<keyword evidence="5 10" id="KW-0547">Nucleotide-binding</keyword>
<evidence type="ECO:0000256" key="9">
    <source>
        <dbReference type="ARBA" id="ARBA00048679"/>
    </source>
</evidence>
<evidence type="ECO:0000256" key="4">
    <source>
        <dbReference type="ARBA" id="ARBA00022679"/>
    </source>
</evidence>
<dbReference type="PANTHER" id="PTHR44899">
    <property type="entry name" value="CAMK FAMILY PROTEIN KINASE"/>
    <property type="match status" value="1"/>
</dbReference>
<dbReference type="FunFam" id="3.30.200.20:FF:000097">
    <property type="entry name" value="Probable serine/threonine-protein kinase nek1"/>
    <property type="match status" value="1"/>
</dbReference>
<proteinExistence type="inferred from homology"/>
<feature type="binding site" evidence="10">
    <location>
        <position position="34"/>
    </location>
    <ligand>
        <name>ATP</name>
        <dbReference type="ChEBI" id="CHEBI:30616"/>
    </ligand>
</feature>
<comment type="catalytic activity">
    <reaction evidence="8">
        <text>L-threonyl-[protein] + ATP = O-phospho-L-threonyl-[protein] + ADP + H(+)</text>
        <dbReference type="Rhea" id="RHEA:46608"/>
        <dbReference type="Rhea" id="RHEA-COMP:11060"/>
        <dbReference type="Rhea" id="RHEA-COMP:11605"/>
        <dbReference type="ChEBI" id="CHEBI:15378"/>
        <dbReference type="ChEBI" id="CHEBI:30013"/>
        <dbReference type="ChEBI" id="CHEBI:30616"/>
        <dbReference type="ChEBI" id="CHEBI:61977"/>
        <dbReference type="ChEBI" id="CHEBI:456216"/>
        <dbReference type="EC" id="2.7.11.1"/>
    </reaction>
</comment>
<feature type="domain" description="Protein kinase" evidence="11">
    <location>
        <begin position="4"/>
        <end position="150"/>
    </location>
</feature>
<evidence type="ECO:0000256" key="8">
    <source>
        <dbReference type="ARBA" id="ARBA00047899"/>
    </source>
</evidence>
<protein>
    <recommendedName>
        <fullName evidence="2">non-specific serine/threonine protein kinase</fullName>
        <ecNumber evidence="2">2.7.11.1</ecNumber>
    </recommendedName>
</protein>